<feature type="compositionally biased region" description="Basic residues" evidence="9">
    <location>
        <begin position="287"/>
        <end position="301"/>
    </location>
</feature>
<dbReference type="InterPro" id="IPR042092">
    <property type="entry name" value="PsdUridine_s_RsuA/RluB/E/F_cat"/>
</dbReference>
<dbReference type="InterPro" id="IPR020103">
    <property type="entry name" value="PsdUridine_synth_cat_dom_sf"/>
</dbReference>
<evidence type="ECO:0000256" key="1">
    <source>
        <dbReference type="ARBA" id="ARBA00008348"/>
    </source>
</evidence>
<dbReference type="SUPFAM" id="SSF55174">
    <property type="entry name" value="Alpha-L RNA-binding motif"/>
    <property type="match status" value="1"/>
</dbReference>
<dbReference type="FunFam" id="3.30.70.580:FF:000009">
    <property type="entry name" value="Pseudouridine synthase"/>
    <property type="match status" value="1"/>
</dbReference>
<dbReference type="RefSeq" id="WP_106670675.1">
    <property type="nucleotide sequence ID" value="NZ_BMFE01000003.1"/>
</dbReference>
<keyword evidence="2" id="KW-0698">rRNA processing</keyword>
<feature type="compositionally biased region" description="Basic and acidic residues" evidence="9">
    <location>
        <begin position="277"/>
        <end position="286"/>
    </location>
</feature>
<dbReference type="InterPro" id="IPR002942">
    <property type="entry name" value="S4_RNA-bd"/>
</dbReference>
<proteinExistence type="inferred from homology"/>
<name>A0A2T1KH34_9GAMM</name>
<reference evidence="11 12" key="1">
    <citation type="submission" date="2018-03" db="EMBL/GenBank/DDBJ databases">
        <title>Marinobacter brunus sp. nov., a marine bacterium of Gamma-proteobacteria isolated from the surface seawater of the South China Sea.</title>
        <authorList>
            <person name="Cheng H."/>
            <person name="Wu Y.-H."/>
            <person name="Xamxidin M."/>
            <person name="Xu X.-W."/>
        </authorList>
    </citation>
    <scope>NUCLEOTIDE SEQUENCE [LARGE SCALE GENOMIC DNA]</scope>
    <source>
        <strain evidence="11 12">JCM 30472</strain>
    </source>
</reference>
<dbReference type="InterPro" id="IPR018496">
    <property type="entry name" value="PsdUridine_synth_RsuA/RluB_CS"/>
</dbReference>
<dbReference type="AlphaFoldDB" id="A0A2T1KH34"/>
<comment type="function">
    <text evidence="6">Responsible for synthesis of pseudouridine from uracil-2605 in 23S ribosomal RNA.</text>
</comment>
<dbReference type="Pfam" id="PF01479">
    <property type="entry name" value="S4"/>
    <property type="match status" value="1"/>
</dbReference>
<feature type="region of interest" description="Disordered" evidence="9">
    <location>
        <begin position="273"/>
        <end position="336"/>
    </location>
</feature>
<evidence type="ECO:0000256" key="8">
    <source>
        <dbReference type="RuleBase" id="RU003887"/>
    </source>
</evidence>
<dbReference type="PROSITE" id="PS50889">
    <property type="entry name" value="S4"/>
    <property type="match status" value="1"/>
</dbReference>
<dbReference type="EMBL" id="PXNN01000006">
    <property type="protein sequence ID" value="PSF09435.1"/>
    <property type="molecule type" value="Genomic_DNA"/>
</dbReference>
<dbReference type="Gene3D" id="3.10.290.10">
    <property type="entry name" value="RNA-binding S4 domain"/>
    <property type="match status" value="1"/>
</dbReference>
<dbReference type="EC" id="5.4.99.-" evidence="8"/>
<feature type="compositionally biased region" description="Polar residues" evidence="9">
    <location>
        <begin position="325"/>
        <end position="336"/>
    </location>
</feature>
<dbReference type="GO" id="GO:0000455">
    <property type="term" value="P:enzyme-directed rRNA pseudouridine synthesis"/>
    <property type="evidence" value="ECO:0007669"/>
    <property type="project" value="UniProtKB-ARBA"/>
</dbReference>
<dbReference type="InterPro" id="IPR006145">
    <property type="entry name" value="PsdUridine_synth_RsuA/RluA"/>
</dbReference>
<dbReference type="GO" id="GO:0003723">
    <property type="term" value="F:RNA binding"/>
    <property type="evidence" value="ECO:0007669"/>
    <property type="project" value="UniProtKB-KW"/>
</dbReference>
<dbReference type="InterPro" id="IPR036986">
    <property type="entry name" value="S4_RNA-bd_sf"/>
</dbReference>
<evidence type="ECO:0000256" key="2">
    <source>
        <dbReference type="ARBA" id="ARBA00022552"/>
    </source>
</evidence>
<comment type="similarity">
    <text evidence="1 8">Belongs to the pseudouridine synthase RsuA family.</text>
</comment>
<evidence type="ECO:0000256" key="4">
    <source>
        <dbReference type="ARBA" id="ARBA00023235"/>
    </source>
</evidence>
<dbReference type="CDD" id="cd02556">
    <property type="entry name" value="PseudoU_synth_RluB"/>
    <property type="match status" value="1"/>
</dbReference>
<keyword evidence="12" id="KW-1185">Reference proteome</keyword>
<dbReference type="InterPro" id="IPR020094">
    <property type="entry name" value="TruA/RsuA/RluB/E/F_N"/>
</dbReference>
<accession>A0A2T1KH34</accession>
<evidence type="ECO:0000256" key="3">
    <source>
        <dbReference type="ARBA" id="ARBA00022884"/>
    </source>
</evidence>
<keyword evidence="4 8" id="KW-0413">Isomerase</keyword>
<dbReference type="Gene3D" id="3.30.70.580">
    <property type="entry name" value="Pseudouridine synthase I, catalytic domain, N-terminal subdomain"/>
    <property type="match status" value="1"/>
</dbReference>
<dbReference type="InterPro" id="IPR000748">
    <property type="entry name" value="PsdUridine_synth_RsuA/RluB/E/F"/>
</dbReference>
<feature type="domain" description="RNA-binding S4" evidence="10">
    <location>
        <begin position="27"/>
        <end position="87"/>
    </location>
</feature>
<dbReference type="Proteomes" id="UP000238385">
    <property type="component" value="Unassembled WGS sequence"/>
</dbReference>
<dbReference type="PROSITE" id="PS01149">
    <property type="entry name" value="PSI_RSU"/>
    <property type="match status" value="1"/>
</dbReference>
<organism evidence="11 12">
    <name type="scientific">Marinobacter halophilus</name>
    <dbReference type="NCBI Taxonomy" id="1323740"/>
    <lineage>
        <taxon>Bacteria</taxon>
        <taxon>Pseudomonadati</taxon>
        <taxon>Pseudomonadota</taxon>
        <taxon>Gammaproteobacteria</taxon>
        <taxon>Pseudomonadales</taxon>
        <taxon>Marinobacteraceae</taxon>
        <taxon>Marinobacter</taxon>
    </lineage>
</organism>
<comment type="catalytic activity">
    <reaction evidence="5">
        <text>uridine(2605) in 23S rRNA = pseudouridine(2605) in 23S rRNA</text>
        <dbReference type="Rhea" id="RHEA:42520"/>
        <dbReference type="Rhea" id="RHEA-COMP:10095"/>
        <dbReference type="Rhea" id="RHEA-COMP:10096"/>
        <dbReference type="ChEBI" id="CHEBI:65314"/>
        <dbReference type="ChEBI" id="CHEBI:65315"/>
        <dbReference type="EC" id="5.4.99.22"/>
    </reaction>
</comment>
<evidence type="ECO:0000313" key="12">
    <source>
        <dbReference type="Proteomes" id="UP000238385"/>
    </source>
</evidence>
<dbReference type="OrthoDB" id="9807213at2"/>
<dbReference type="CDD" id="cd00165">
    <property type="entry name" value="S4"/>
    <property type="match status" value="1"/>
</dbReference>
<sequence>MAASGPGKSGSKTKPVQDEKSLSGGPERIQKLLARAGVGSRREIEGWMEAGRLLVNSRPAEPGQKATTGDQFELDGKVLDVASAAQVVRRVLIYNKPEGEVTSRKDPEGRPTVFDRLPRLKDQRWISIGRLDINTTGLVLFTTDGELANRLMHPSSEIDREYAVRVFGDVDEAMQARLLEGVLLDDGLAKFSDISPAGGSGINRWFHVTLLEGRNREVRRLWESQGVRVSRLKRVRYGPIFLPSRLTLGKWEELQQKDVDILSKVVGLTSVDIPQKTPDEQAEHDRRSRKSPGKSLHRARKGSWQVSDSAPSKPKPKRDERKGSAGTSRPARNNRG</sequence>
<dbReference type="NCBIfam" id="TIGR00093">
    <property type="entry name" value="pseudouridine synthase"/>
    <property type="match status" value="1"/>
</dbReference>
<evidence type="ECO:0000256" key="5">
    <source>
        <dbReference type="ARBA" id="ARBA00036944"/>
    </source>
</evidence>
<evidence type="ECO:0000256" key="9">
    <source>
        <dbReference type="SAM" id="MobiDB-lite"/>
    </source>
</evidence>
<dbReference type="PANTHER" id="PTHR47683">
    <property type="entry name" value="PSEUDOURIDINE SYNTHASE FAMILY PROTEIN-RELATED"/>
    <property type="match status" value="1"/>
</dbReference>
<evidence type="ECO:0000313" key="11">
    <source>
        <dbReference type="EMBL" id="PSF09435.1"/>
    </source>
</evidence>
<evidence type="ECO:0000256" key="6">
    <source>
        <dbReference type="ARBA" id="ARBA00037383"/>
    </source>
</evidence>
<protein>
    <recommendedName>
        <fullName evidence="8">Pseudouridine synthase</fullName>
        <ecNumber evidence="8">5.4.99.-</ecNumber>
    </recommendedName>
</protein>
<evidence type="ECO:0000256" key="7">
    <source>
        <dbReference type="PROSITE-ProRule" id="PRU00182"/>
    </source>
</evidence>
<dbReference type="GO" id="GO:0005829">
    <property type="term" value="C:cytosol"/>
    <property type="evidence" value="ECO:0007669"/>
    <property type="project" value="UniProtKB-ARBA"/>
</dbReference>
<dbReference type="GO" id="GO:0160139">
    <property type="term" value="F:23S rRNA pseudouridine(2605) synthase activity"/>
    <property type="evidence" value="ECO:0007669"/>
    <property type="project" value="UniProtKB-EC"/>
</dbReference>
<keyword evidence="3 7" id="KW-0694">RNA-binding</keyword>
<dbReference type="InterPro" id="IPR050343">
    <property type="entry name" value="RsuA_PseudoU_synthase"/>
</dbReference>
<dbReference type="Gene3D" id="3.30.70.1560">
    <property type="entry name" value="Alpha-L RNA-binding motif"/>
    <property type="match status" value="1"/>
</dbReference>
<dbReference type="SMART" id="SM00363">
    <property type="entry name" value="S4"/>
    <property type="match status" value="1"/>
</dbReference>
<dbReference type="NCBIfam" id="NF007976">
    <property type="entry name" value="PRK10700.1"/>
    <property type="match status" value="1"/>
</dbReference>
<dbReference type="Pfam" id="PF00849">
    <property type="entry name" value="PseudoU_synth_2"/>
    <property type="match status" value="1"/>
</dbReference>
<feature type="region of interest" description="Disordered" evidence="9">
    <location>
        <begin position="1"/>
        <end position="39"/>
    </location>
</feature>
<dbReference type="SUPFAM" id="SSF55120">
    <property type="entry name" value="Pseudouridine synthase"/>
    <property type="match status" value="1"/>
</dbReference>
<comment type="caution">
    <text evidence="11">The sequence shown here is derived from an EMBL/GenBank/DDBJ whole genome shotgun (WGS) entry which is preliminary data.</text>
</comment>
<gene>
    <name evidence="11" type="ORF">C7H08_05070</name>
</gene>
<dbReference type="FunFam" id="3.30.70.1560:FF:000001">
    <property type="entry name" value="Pseudouridine synthase"/>
    <property type="match status" value="1"/>
</dbReference>
<evidence type="ECO:0000259" key="10">
    <source>
        <dbReference type="SMART" id="SM00363"/>
    </source>
</evidence>
<dbReference type="PANTHER" id="PTHR47683:SF3">
    <property type="entry name" value="RIBOSOMAL LARGE SUBUNIT PSEUDOURIDINE SYNTHASE B"/>
    <property type="match status" value="1"/>
</dbReference>